<evidence type="ECO:0000256" key="11">
    <source>
        <dbReference type="ARBA" id="ARBA00048336"/>
    </source>
</evidence>
<dbReference type="EC" id="3.1.3.16" evidence="4"/>
<comment type="caution">
    <text evidence="14">The sequence shown here is derived from an EMBL/GenBank/DDBJ whole genome shotgun (WGS) entry which is preliminary data.</text>
</comment>
<gene>
    <name evidence="14" type="ORF">E2562_018904</name>
</gene>
<evidence type="ECO:0000256" key="2">
    <source>
        <dbReference type="ARBA" id="ARBA00001946"/>
    </source>
</evidence>
<dbReference type="OrthoDB" id="420076at2759"/>
<evidence type="ECO:0000259" key="13">
    <source>
        <dbReference type="PROSITE" id="PS51746"/>
    </source>
</evidence>
<dbReference type="FunFam" id="3.60.40.10:FF:000008">
    <property type="entry name" value="Phosphatase 2C family protein"/>
    <property type="match status" value="1"/>
</dbReference>
<evidence type="ECO:0000256" key="3">
    <source>
        <dbReference type="ARBA" id="ARBA00006702"/>
    </source>
</evidence>
<dbReference type="GO" id="GO:0046872">
    <property type="term" value="F:metal ion binding"/>
    <property type="evidence" value="ECO:0007669"/>
    <property type="project" value="UniProtKB-KW"/>
</dbReference>
<evidence type="ECO:0000313" key="15">
    <source>
        <dbReference type="Proteomes" id="UP000479710"/>
    </source>
</evidence>
<evidence type="ECO:0000256" key="4">
    <source>
        <dbReference type="ARBA" id="ARBA00013081"/>
    </source>
</evidence>
<dbReference type="Proteomes" id="UP000479710">
    <property type="component" value="Unassembled WGS sequence"/>
</dbReference>
<dbReference type="EMBL" id="SPHZ02000001">
    <property type="protein sequence ID" value="KAF0933674.1"/>
    <property type="molecule type" value="Genomic_DNA"/>
</dbReference>
<reference evidence="14 15" key="1">
    <citation type="submission" date="2019-11" db="EMBL/GenBank/DDBJ databases">
        <title>Whole genome sequence of Oryza granulata.</title>
        <authorList>
            <person name="Li W."/>
        </authorList>
    </citation>
    <scope>NUCLEOTIDE SEQUENCE [LARGE SCALE GENOMIC DNA]</scope>
    <source>
        <strain evidence="15">cv. Menghai</strain>
        <tissue evidence="14">Leaf</tissue>
    </source>
</reference>
<evidence type="ECO:0000256" key="12">
    <source>
        <dbReference type="RuleBase" id="RU003465"/>
    </source>
</evidence>
<dbReference type="CDD" id="cd00143">
    <property type="entry name" value="PP2Cc"/>
    <property type="match status" value="1"/>
</dbReference>
<dbReference type="InterPro" id="IPR000222">
    <property type="entry name" value="PP2C_BS"/>
</dbReference>
<evidence type="ECO:0000256" key="6">
    <source>
        <dbReference type="ARBA" id="ARBA00022801"/>
    </source>
</evidence>
<evidence type="ECO:0000256" key="8">
    <source>
        <dbReference type="ARBA" id="ARBA00022912"/>
    </source>
</evidence>
<sequence>MVGQTVMRIVRPCFKPSPPDHQLAVSGTRDGLLWYKDTGRHACGDFSMAVVQANNLLEDGSQVEAGPLVAEDAHTCRGPCGTFVGIYDGHGGPETAHFIADNFFHNLKKFATEQQTISVDVIRKSYAATEEGFLNLVRKQWFIKPQLASVGSCCLVGIINEGVLYIANTGDSRAVLGRIESGPRDVKAVQLSAEHNASIESVREELRQLHPDDPRIVVLKHNVWRVKGLIQVSRTLGDAYLKSTEFNREPLLARFRLPEPFHKPILCPEPSIEAHRLCTEDQFVIFASDGLWEHLTNQEAVDIVNCSPRNGIARRLIKAALREAAKKREMSISLSGFGVSIVFVKRVSALEGLKLEVALWNESAGQYAWLTQKIDSVS</sequence>
<dbReference type="GO" id="GO:0004722">
    <property type="term" value="F:protein serine/threonine phosphatase activity"/>
    <property type="evidence" value="ECO:0007669"/>
    <property type="project" value="UniProtKB-EC"/>
</dbReference>
<dbReference type="SUPFAM" id="SSF81606">
    <property type="entry name" value="PP2C-like"/>
    <property type="match status" value="1"/>
</dbReference>
<evidence type="ECO:0000256" key="7">
    <source>
        <dbReference type="ARBA" id="ARBA00022842"/>
    </source>
</evidence>
<keyword evidence="9" id="KW-0464">Manganese</keyword>
<comment type="catalytic activity">
    <reaction evidence="11">
        <text>O-phospho-L-threonyl-[protein] + H2O = L-threonyl-[protein] + phosphate</text>
        <dbReference type="Rhea" id="RHEA:47004"/>
        <dbReference type="Rhea" id="RHEA-COMP:11060"/>
        <dbReference type="Rhea" id="RHEA-COMP:11605"/>
        <dbReference type="ChEBI" id="CHEBI:15377"/>
        <dbReference type="ChEBI" id="CHEBI:30013"/>
        <dbReference type="ChEBI" id="CHEBI:43474"/>
        <dbReference type="ChEBI" id="CHEBI:61977"/>
        <dbReference type="EC" id="3.1.3.16"/>
    </reaction>
</comment>
<name>A0A6G1F9Y7_9ORYZ</name>
<dbReference type="Gene3D" id="3.60.40.10">
    <property type="entry name" value="PPM-type phosphatase domain"/>
    <property type="match status" value="1"/>
</dbReference>
<evidence type="ECO:0000256" key="10">
    <source>
        <dbReference type="ARBA" id="ARBA00047761"/>
    </source>
</evidence>
<comment type="cofactor">
    <cofactor evidence="1">
        <name>Mn(2+)</name>
        <dbReference type="ChEBI" id="CHEBI:29035"/>
    </cofactor>
</comment>
<dbReference type="PANTHER" id="PTHR47992">
    <property type="entry name" value="PROTEIN PHOSPHATASE"/>
    <property type="match status" value="1"/>
</dbReference>
<dbReference type="PROSITE" id="PS51746">
    <property type="entry name" value="PPM_2"/>
    <property type="match status" value="1"/>
</dbReference>
<comment type="cofactor">
    <cofactor evidence="2">
        <name>Mg(2+)</name>
        <dbReference type="ChEBI" id="CHEBI:18420"/>
    </cofactor>
</comment>
<dbReference type="SMART" id="SM00332">
    <property type="entry name" value="PP2Cc"/>
    <property type="match status" value="1"/>
</dbReference>
<dbReference type="PROSITE" id="PS01032">
    <property type="entry name" value="PPM_1"/>
    <property type="match status" value="1"/>
</dbReference>
<evidence type="ECO:0000256" key="9">
    <source>
        <dbReference type="ARBA" id="ARBA00023211"/>
    </source>
</evidence>
<feature type="domain" description="PPM-type phosphatase" evidence="13">
    <location>
        <begin position="45"/>
        <end position="337"/>
    </location>
</feature>
<dbReference type="InterPro" id="IPR036457">
    <property type="entry name" value="PPM-type-like_dom_sf"/>
</dbReference>
<dbReference type="AlphaFoldDB" id="A0A6G1F9Y7"/>
<keyword evidence="6 12" id="KW-0378">Hydrolase</keyword>
<comment type="catalytic activity">
    <reaction evidence="10">
        <text>O-phospho-L-seryl-[protein] + H2O = L-seryl-[protein] + phosphate</text>
        <dbReference type="Rhea" id="RHEA:20629"/>
        <dbReference type="Rhea" id="RHEA-COMP:9863"/>
        <dbReference type="Rhea" id="RHEA-COMP:11604"/>
        <dbReference type="ChEBI" id="CHEBI:15377"/>
        <dbReference type="ChEBI" id="CHEBI:29999"/>
        <dbReference type="ChEBI" id="CHEBI:43474"/>
        <dbReference type="ChEBI" id="CHEBI:83421"/>
        <dbReference type="EC" id="3.1.3.16"/>
    </reaction>
</comment>
<organism evidence="14 15">
    <name type="scientific">Oryza meyeriana var. granulata</name>
    <dbReference type="NCBI Taxonomy" id="110450"/>
    <lineage>
        <taxon>Eukaryota</taxon>
        <taxon>Viridiplantae</taxon>
        <taxon>Streptophyta</taxon>
        <taxon>Embryophyta</taxon>
        <taxon>Tracheophyta</taxon>
        <taxon>Spermatophyta</taxon>
        <taxon>Magnoliopsida</taxon>
        <taxon>Liliopsida</taxon>
        <taxon>Poales</taxon>
        <taxon>Poaceae</taxon>
        <taxon>BOP clade</taxon>
        <taxon>Oryzoideae</taxon>
        <taxon>Oryzeae</taxon>
        <taxon>Oryzinae</taxon>
        <taxon>Oryza</taxon>
        <taxon>Oryza meyeriana</taxon>
    </lineage>
</organism>
<evidence type="ECO:0000256" key="1">
    <source>
        <dbReference type="ARBA" id="ARBA00001936"/>
    </source>
</evidence>
<accession>A0A6G1F9Y7</accession>
<dbReference type="GO" id="GO:0016020">
    <property type="term" value="C:membrane"/>
    <property type="evidence" value="ECO:0007669"/>
    <property type="project" value="UniProtKB-ARBA"/>
</dbReference>
<evidence type="ECO:0000256" key="5">
    <source>
        <dbReference type="ARBA" id="ARBA00022723"/>
    </source>
</evidence>
<evidence type="ECO:0000313" key="14">
    <source>
        <dbReference type="EMBL" id="KAF0933674.1"/>
    </source>
</evidence>
<comment type="similarity">
    <text evidence="3 12">Belongs to the PP2C family.</text>
</comment>
<keyword evidence="8 12" id="KW-0904">Protein phosphatase</keyword>
<dbReference type="Pfam" id="PF00481">
    <property type="entry name" value="PP2C"/>
    <property type="match status" value="1"/>
</dbReference>
<dbReference type="InterPro" id="IPR015655">
    <property type="entry name" value="PP2C"/>
</dbReference>
<proteinExistence type="inferred from homology"/>
<protein>
    <recommendedName>
        <fullName evidence="4">protein-serine/threonine phosphatase</fullName>
        <ecNumber evidence="4">3.1.3.16</ecNumber>
    </recommendedName>
</protein>
<dbReference type="InterPro" id="IPR001932">
    <property type="entry name" value="PPM-type_phosphatase-like_dom"/>
</dbReference>
<keyword evidence="7" id="KW-0460">Magnesium</keyword>
<keyword evidence="5" id="KW-0479">Metal-binding</keyword>
<keyword evidence="15" id="KW-1185">Reference proteome</keyword>